<dbReference type="Gene3D" id="2.60.40.1120">
    <property type="entry name" value="Carboxypeptidase-like, regulatory domain"/>
    <property type="match status" value="1"/>
</dbReference>
<dbReference type="InterPro" id="IPR036942">
    <property type="entry name" value="Beta-barrel_TonB_sf"/>
</dbReference>
<evidence type="ECO:0000256" key="3">
    <source>
        <dbReference type="ARBA" id="ARBA00022452"/>
    </source>
</evidence>
<gene>
    <name evidence="9" type="ORF">FHR23_001981</name>
</gene>
<dbReference type="PANTHER" id="PTHR30069:SF46">
    <property type="entry name" value="OAR PROTEIN"/>
    <property type="match status" value="1"/>
</dbReference>
<keyword evidence="2" id="KW-0813">Transport</keyword>
<keyword evidence="6" id="KW-0998">Cell outer membrane</keyword>
<dbReference type="Gene3D" id="2.40.170.20">
    <property type="entry name" value="TonB-dependent receptor, beta-barrel domain"/>
    <property type="match status" value="1"/>
</dbReference>
<dbReference type="InterPro" id="IPR039426">
    <property type="entry name" value="TonB-dep_rcpt-like"/>
</dbReference>
<evidence type="ECO:0000256" key="5">
    <source>
        <dbReference type="ARBA" id="ARBA00023136"/>
    </source>
</evidence>
<dbReference type="GO" id="GO:0009279">
    <property type="term" value="C:cell outer membrane"/>
    <property type="evidence" value="ECO:0007669"/>
    <property type="project" value="UniProtKB-SubCell"/>
</dbReference>
<comment type="subcellular location">
    <subcellularLocation>
        <location evidence="1">Cell outer membrane</location>
        <topology evidence="1">Multi-pass membrane protein</topology>
    </subcellularLocation>
</comment>
<dbReference type="Pfam" id="PF25183">
    <property type="entry name" value="OMP_b-brl_4"/>
    <property type="match status" value="1"/>
</dbReference>
<dbReference type="InterPro" id="IPR057601">
    <property type="entry name" value="Oar-like_b-barrel"/>
</dbReference>
<organism evidence="9 10">
    <name type="scientific">Stakelama sediminis</name>
    <dbReference type="NCBI Taxonomy" id="463200"/>
    <lineage>
        <taxon>Bacteria</taxon>
        <taxon>Pseudomonadati</taxon>
        <taxon>Pseudomonadota</taxon>
        <taxon>Alphaproteobacteria</taxon>
        <taxon>Sphingomonadales</taxon>
        <taxon>Sphingomonadaceae</taxon>
        <taxon>Stakelama</taxon>
    </lineage>
</organism>
<dbReference type="Proteomes" id="UP000554342">
    <property type="component" value="Unassembled WGS sequence"/>
</dbReference>
<dbReference type="Pfam" id="PF13620">
    <property type="entry name" value="CarboxypepD_reg"/>
    <property type="match status" value="1"/>
</dbReference>
<evidence type="ECO:0000256" key="7">
    <source>
        <dbReference type="SAM" id="SignalP"/>
    </source>
</evidence>
<keyword evidence="7" id="KW-0732">Signal</keyword>
<dbReference type="GO" id="GO:0044718">
    <property type="term" value="P:siderophore transmembrane transport"/>
    <property type="evidence" value="ECO:0007669"/>
    <property type="project" value="TreeGrafter"/>
</dbReference>
<dbReference type="SUPFAM" id="SSF49464">
    <property type="entry name" value="Carboxypeptidase regulatory domain-like"/>
    <property type="match status" value="1"/>
</dbReference>
<keyword evidence="4" id="KW-0812">Transmembrane</keyword>
<evidence type="ECO:0000256" key="4">
    <source>
        <dbReference type="ARBA" id="ARBA00022692"/>
    </source>
</evidence>
<evidence type="ECO:0000256" key="2">
    <source>
        <dbReference type="ARBA" id="ARBA00022448"/>
    </source>
</evidence>
<comment type="caution">
    <text evidence="9">The sequence shown here is derived from an EMBL/GenBank/DDBJ whole genome shotgun (WGS) entry which is preliminary data.</text>
</comment>
<feature type="domain" description="TonB-dependent transporter Oar-like beta-barrel" evidence="8">
    <location>
        <begin position="240"/>
        <end position="1050"/>
    </location>
</feature>
<dbReference type="GO" id="GO:0015344">
    <property type="term" value="F:siderophore uptake transmembrane transporter activity"/>
    <property type="evidence" value="ECO:0007669"/>
    <property type="project" value="TreeGrafter"/>
</dbReference>
<dbReference type="EMBL" id="JACIJI010000003">
    <property type="protein sequence ID" value="MBB5719043.1"/>
    <property type="molecule type" value="Genomic_DNA"/>
</dbReference>
<dbReference type="RefSeq" id="WP_184003423.1">
    <property type="nucleotide sequence ID" value="NZ_BAABIF010000002.1"/>
</dbReference>
<proteinExistence type="predicted"/>
<evidence type="ECO:0000259" key="8">
    <source>
        <dbReference type="Pfam" id="PF25183"/>
    </source>
</evidence>
<feature type="chain" id="PRO_5033034264" evidence="7">
    <location>
        <begin position="23"/>
        <end position="1137"/>
    </location>
</feature>
<evidence type="ECO:0000256" key="6">
    <source>
        <dbReference type="ARBA" id="ARBA00023237"/>
    </source>
</evidence>
<protein>
    <submittedName>
        <fullName evidence="9">Outer membrane receptor for ferrienterochelin and colicin</fullName>
    </submittedName>
</protein>
<keyword evidence="5" id="KW-0472">Membrane</keyword>
<name>A0A840YZG6_9SPHN</name>
<reference evidence="9 10" key="1">
    <citation type="submission" date="2020-08" db="EMBL/GenBank/DDBJ databases">
        <title>Genomic Encyclopedia of Type Strains, Phase IV (KMG-IV): sequencing the most valuable type-strain genomes for metagenomic binning, comparative biology and taxonomic classification.</title>
        <authorList>
            <person name="Goeker M."/>
        </authorList>
    </citation>
    <scope>NUCLEOTIDE SEQUENCE [LARGE SCALE GENOMIC DNA]</scope>
    <source>
        <strain evidence="9 10">DSM 27203</strain>
    </source>
</reference>
<evidence type="ECO:0000256" key="1">
    <source>
        <dbReference type="ARBA" id="ARBA00004571"/>
    </source>
</evidence>
<keyword evidence="9" id="KW-0675">Receptor</keyword>
<keyword evidence="10" id="KW-1185">Reference proteome</keyword>
<feature type="signal peptide" evidence="7">
    <location>
        <begin position="1"/>
        <end position="22"/>
    </location>
</feature>
<accession>A0A840YZG6</accession>
<dbReference type="SUPFAM" id="SSF56935">
    <property type="entry name" value="Porins"/>
    <property type="match status" value="1"/>
</dbReference>
<evidence type="ECO:0000313" key="10">
    <source>
        <dbReference type="Proteomes" id="UP000554342"/>
    </source>
</evidence>
<dbReference type="AlphaFoldDB" id="A0A840YZG6"/>
<dbReference type="PANTHER" id="PTHR30069">
    <property type="entry name" value="TONB-DEPENDENT OUTER MEMBRANE RECEPTOR"/>
    <property type="match status" value="1"/>
</dbReference>
<evidence type="ECO:0000313" key="9">
    <source>
        <dbReference type="EMBL" id="MBB5719043.1"/>
    </source>
</evidence>
<dbReference type="InterPro" id="IPR008969">
    <property type="entry name" value="CarboxyPept-like_regulatory"/>
</dbReference>
<keyword evidence="3" id="KW-1134">Transmembrane beta strand</keyword>
<sequence length="1137" mass="121654">MRNQFLMGAAVAALIVPAAASAQQLTTGIQGTVTSEAGAPVAGATVVVTDTRTGSSRSITTGPQGRFNADNLTPGGPYAVYASADGFEGQTVNNITTTLQGNTSLTFKLASGQGDIVVTSSRANVTQLAVGPGVSFGQQTIENAPSYGRDIQDVIRYDPRVTLSNSDGQTTYSCLGGNNRSNGFTVDGIQQGDVFGLNGTAYASRTSAPLPYDAMQEIQVQFAPYDVEYDGFTGCQVNVVTKSGTNKFHGNGYFEYSDNGLRGTKVQGNPVGNIDPEKRWGVSLGGPIIKDHLFFYGAYSHISTAKAQDYGPEGAGYPNTLSGVTEAQFNQISQIAKTVYGEDTGPLVNNLPYTNDRYFGRLDWQINDKHRLTATYQHLDEVALSADDFGTNAGNVQLVGKNTYENSGTKSDYYSARLFSNWTDNFSTEIRYSHAQVDDIQDPFGGGEAQSSNPIPRLIVGIDNGTGDNATVLIGPGQYRSANQLNTTIDQGTALAKLTMGSHKIKFGMQYNKAKIYNLFVSNATGTLVFDNVSDFQNGILSNGTSTNTSPDTVVSGNSLGAFGNFSATGDVNDAAARFTRTIFSGFAQDDWQMTDALNMVAGVRVQWYSGDHPLSNPTFTERYGRTNTVGFSKLPIQVLPRVAFTYDAGDFGPLTQNKLRLGVGMFTGGDPLVWFSNAYSNNGFASARGTLTAAGCPSGPVNVLSGGSFTGIPSCVVADGAAAAAQGAFTVQSIDPNIKMPTVLRANVGFESDLNFASSGLLSNWHVKADYIFSHYRNPFAVADLTQVVDPSQGLNGYTIDGRPIYRSMDPLAAGCNAVLESSSPTPTYSGVTAACFNTSRYGAIDLTNSAGYNSQVASFILSKHVNHGIFTDGGSFDFMVGYAYTDAQDRRALTSSQATSNFKYPSTFDIQNPAAARGLFSQTNNISMNMNFSETFFGDLKTKLGITFNATSGTPFSLTYKSSNLFAITNYGYNALIYVPTGSGDPNISPLSYVDNGGNLTAADVDGYANFAKTHACTKNYVGRSIARDSCTNPWYFDMDLVFSQELPGPGHLFGVNDKIKVYAMVDNFLNLLDNHWNVLERNTSYGSIALGDISGIDPQGRYIMSNASTSSYDYRNVDTTASLWRLKVGVSYDF</sequence>